<dbReference type="Gene3D" id="3.30.1050.10">
    <property type="entry name" value="SCP2 sterol-binding domain"/>
    <property type="match status" value="1"/>
</dbReference>
<dbReference type="SUPFAM" id="SSF55718">
    <property type="entry name" value="SCP-like"/>
    <property type="match status" value="1"/>
</dbReference>
<name>A0ABS4JBI6_9BACL</name>
<evidence type="ECO:0000313" key="3">
    <source>
        <dbReference type="Proteomes" id="UP001519288"/>
    </source>
</evidence>
<dbReference type="InterPro" id="IPR036527">
    <property type="entry name" value="SCP2_sterol-bd_dom_sf"/>
</dbReference>
<feature type="domain" description="SCP2" evidence="1">
    <location>
        <begin position="12"/>
        <end position="104"/>
    </location>
</feature>
<organism evidence="2 3">
    <name type="scientific">Paenibacillus shirakamiensis</name>
    <dbReference type="NCBI Taxonomy" id="1265935"/>
    <lineage>
        <taxon>Bacteria</taxon>
        <taxon>Bacillati</taxon>
        <taxon>Bacillota</taxon>
        <taxon>Bacilli</taxon>
        <taxon>Bacillales</taxon>
        <taxon>Paenibacillaceae</taxon>
        <taxon>Paenibacillus</taxon>
    </lineage>
</organism>
<accession>A0ABS4JBI6</accession>
<reference evidence="2 3" key="1">
    <citation type="submission" date="2021-03" db="EMBL/GenBank/DDBJ databases">
        <title>Genomic Encyclopedia of Type Strains, Phase IV (KMG-IV): sequencing the most valuable type-strain genomes for metagenomic binning, comparative biology and taxonomic classification.</title>
        <authorList>
            <person name="Goeker M."/>
        </authorList>
    </citation>
    <scope>NUCLEOTIDE SEQUENCE [LARGE SCALE GENOMIC DNA]</scope>
    <source>
        <strain evidence="2 3">DSM 26806</strain>
    </source>
</reference>
<dbReference type="RefSeq" id="WP_209858213.1">
    <property type="nucleotide sequence ID" value="NZ_JAGGLD010000001.1"/>
</dbReference>
<comment type="caution">
    <text evidence="2">The sequence shown here is derived from an EMBL/GenBank/DDBJ whole genome shotgun (WGS) entry which is preliminary data.</text>
</comment>
<dbReference type="EMBL" id="JAGGLD010000001">
    <property type="protein sequence ID" value="MBP1999077.1"/>
    <property type="molecule type" value="Genomic_DNA"/>
</dbReference>
<gene>
    <name evidence="2" type="ORF">J2Z69_000096</name>
</gene>
<dbReference type="Pfam" id="PF02036">
    <property type="entry name" value="SCP2"/>
    <property type="match status" value="1"/>
</dbReference>
<protein>
    <submittedName>
        <fullName evidence="2">Sterol carrier protein</fullName>
    </submittedName>
</protein>
<evidence type="ECO:0000259" key="1">
    <source>
        <dbReference type="Pfam" id="PF02036"/>
    </source>
</evidence>
<keyword evidence="3" id="KW-1185">Reference proteome</keyword>
<sequence>MSIREELAELAAHMTSQPEPIQSLYAIYDFRMKDAEDVQVAFREGSVEVVDGCTYSPDCTLILSEANLRKLLNDELNTTMAFMTGTLKVEGKLGLALKLQEILKNYPRI</sequence>
<dbReference type="InterPro" id="IPR003033">
    <property type="entry name" value="SCP2_sterol-bd_dom"/>
</dbReference>
<evidence type="ECO:0000313" key="2">
    <source>
        <dbReference type="EMBL" id="MBP1999077.1"/>
    </source>
</evidence>
<dbReference type="Proteomes" id="UP001519288">
    <property type="component" value="Unassembled WGS sequence"/>
</dbReference>
<proteinExistence type="predicted"/>